<dbReference type="EMBL" id="CP076723">
    <property type="protein sequence ID" value="QWV92336.1"/>
    <property type="molecule type" value="Genomic_DNA"/>
</dbReference>
<dbReference type="Pfam" id="PF25601">
    <property type="entry name" value="AAA_lid_14"/>
    <property type="match status" value="1"/>
</dbReference>
<reference evidence="8 9" key="1">
    <citation type="submission" date="2021-06" db="EMBL/GenBank/DDBJ databases">
        <title>Gemonas diversity in paddy soil.</title>
        <authorList>
            <person name="Liu G."/>
        </authorList>
    </citation>
    <scope>NUCLEOTIDE SEQUENCE [LARGE SCALE GENOMIC DNA]</scope>
    <source>
        <strain evidence="8 9">RG10</strain>
    </source>
</reference>
<dbReference type="PANTHER" id="PTHR32071">
    <property type="entry name" value="TRANSCRIPTIONAL REGULATORY PROTEIN"/>
    <property type="match status" value="1"/>
</dbReference>
<keyword evidence="4" id="KW-0804">Transcription</keyword>
<dbReference type="InterPro" id="IPR002078">
    <property type="entry name" value="Sigma_54_int"/>
</dbReference>
<evidence type="ECO:0000259" key="7">
    <source>
        <dbReference type="PROSITE" id="PS50110"/>
    </source>
</evidence>
<keyword evidence="2" id="KW-0067">ATP-binding</keyword>
<evidence type="ECO:0000313" key="9">
    <source>
        <dbReference type="Proteomes" id="UP000683557"/>
    </source>
</evidence>
<dbReference type="InterPro" id="IPR058031">
    <property type="entry name" value="AAA_lid_NorR"/>
</dbReference>
<keyword evidence="9" id="KW-1185">Reference proteome</keyword>
<evidence type="ECO:0000313" key="8">
    <source>
        <dbReference type="EMBL" id="QWV92336.1"/>
    </source>
</evidence>
<dbReference type="RefSeq" id="WP_216799150.1">
    <property type="nucleotide sequence ID" value="NZ_CP076723.1"/>
</dbReference>
<dbReference type="InterPro" id="IPR025944">
    <property type="entry name" value="Sigma_54_int_dom_CS"/>
</dbReference>
<evidence type="ECO:0000256" key="4">
    <source>
        <dbReference type="ARBA" id="ARBA00023163"/>
    </source>
</evidence>
<proteinExistence type="predicted"/>
<dbReference type="InterPro" id="IPR001789">
    <property type="entry name" value="Sig_transdc_resp-reg_receiver"/>
</dbReference>
<feature type="domain" description="Response regulatory" evidence="7">
    <location>
        <begin position="6"/>
        <end position="120"/>
    </location>
</feature>
<dbReference type="Proteomes" id="UP000683557">
    <property type="component" value="Chromosome"/>
</dbReference>
<keyword evidence="1" id="KW-0547">Nucleotide-binding</keyword>
<feature type="modified residue" description="4-aspartylphosphate" evidence="5">
    <location>
        <position position="55"/>
    </location>
</feature>
<evidence type="ECO:0000256" key="2">
    <source>
        <dbReference type="ARBA" id="ARBA00022840"/>
    </source>
</evidence>
<feature type="domain" description="Sigma-54 factor interaction" evidence="6">
    <location>
        <begin position="145"/>
        <end position="375"/>
    </location>
</feature>
<dbReference type="Pfam" id="PF00072">
    <property type="entry name" value="Response_reg"/>
    <property type="match status" value="1"/>
</dbReference>
<evidence type="ECO:0000256" key="5">
    <source>
        <dbReference type="PROSITE-ProRule" id="PRU00169"/>
    </source>
</evidence>
<keyword evidence="5" id="KW-0597">Phosphoprotein</keyword>
<gene>
    <name evidence="8" type="ORF">KP004_14090</name>
</gene>
<dbReference type="PANTHER" id="PTHR32071:SF113">
    <property type="entry name" value="ALGINATE BIOSYNTHESIS TRANSCRIPTIONAL REGULATORY PROTEIN ALGB"/>
    <property type="match status" value="1"/>
</dbReference>
<dbReference type="SMART" id="SM00448">
    <property type="entry name" value="REC"/>
    <property type="match status" value="1"/>
</dbReference>
<dbReference type="InterPro" id="IPR003593">
    <property type="entry name" value="AAA+_ATPase"/>
</dbReference>
<dbReference type="PROSITE" id="PS50110">
    <property type="entry name" value="RESPONSE_REGULATORY"/>
    <property type="match status" value="1"/>
</dbReference>
<sequence length="461" mass="51112">MPHTTKILAVDDEPVFRFLLERQLREIGYDVLTAADGLQALEILERQTVDLVLSDLVMPRMDGLQLIGSVQKLYPATPIIVITAHGSVESAVEAMRRGAYDYLEKPYEPEDLRITIRRALDYQRVVQENEQIKGLLTERFTFQSIVTVNPAMKQVLELAARVAAARQTTVAIYGESGSGKEVLARAIHFAGNGLPAEFVAVNCAAIPEHLMESELFGHVRGAFTGADRDREGKFSLARKGTILLDEIGDMPLPLQAKLLRVLQERVFEKIGSNTPIPVACRVIVATNRSLADLVEAGRFREDLYHRINVFPLTIPPLSQRKDDIPILCGHILEQLRQHLGKPLPGISLQAMDVMLEYRWPGNVRELRNCLERAAILTDNELIRPVHLGLAGAAPEAVQESGNEDGAADASRVSYHLTLPVDELSLDALNEQILGITLERCGGNKSKASQLLKVNRKAFYRS</sequence>
<dbReference type="SMART" id="SM00382">
    <property type="entry name" value="AAA"/>
    <property type="match status" value="1"/>
</dbReference>
<evidence type="ECO:0000259" key="6">
    <source>
        <dbReference type="PROSITE" id="PS50045"/>
    </source>
</evidence>
<dbReference type="PROSITE" id="PS50045">
    <property type="entry name" value="SIGMA54_INTERACT_4"/>
    <property type="match status" value="1"/>
</dbReference>
<dbReference type="InterPro" id="IPR002197">
    <property type="entry name" value="HTH_Fis"/>
</dbReference>
<evidence type="ECO:0000256" key="1">
    <source>
        <dbReference type="ARBA" id="ARBA00022741"/>
    </source>
</evidence>
<dbReference type="PROSITE" id="PS00688">
    <property type="entry name" value="SIGMA54_INTERACT_3"/>
    <property type="match status" value="1"/>
</dbReference>
<protein>
    <submittedName>
        <fullName evidence="8">Sigma-54 dependent transcriptional regulator</fullName>
    </submittedName>
</protein>
<evidence type="ECO:0000256" key="3">
    <source>
        <dbReference type="ARBA" id="ARBA00023015"/>
    </source>
</evidence>
<keyword evidence="3" id="KW-0805">Transcription regulation</keyword>
<accession>A0ABX8J5D0</accession>
<dbReference type="Pfam" id="PF02954">
    <property type="entry name" value="HTH_8"/>
    <property type="match status" value="1"/>
</dbReference>
<organism evidence="8 9">
    <name type="scientific">Geomonas oryzisoli</name>
    <dbReference type="NCBI Taxonomy" id="2847992"/>
    <lineage>
        <taxon>Bacteria</taxon>
        <taxon>Pseudomonadati</taxon>
        <taxon>Thermodesulfobacteriota</taxon>
        <taxon>Desulfuromonadia</taxon>
        <taxon>Geobacterales</taxon>
        <taxon>Geobacteraceae</taxon>
        <taxon>Geomonas</taxon>
    </lineage>
</organism>
<dbReference type="CDD" id="cd00009">
    <property type="entry name" value="AAA"/>
    <property type="match status" value="1"/>
</dbReference>
<dbReference type="Pfam" id="PF00158">
    <property type="entry name" value="Sigma54_activat"/>
    <property type="match status" value="1"/>
</dbReference>
<name>A0ABX8J5D0_9BACT</name>